<dbReference type="SUPFAM" id="SSF53448">
    <property type="entry name" value="Nucleotide-diphospho-sugar transferases"/>
    <property type="match status" value="1"/>
</dbReference>
<protein>
    <submittedName>
        <fullName evidence="2">Glycosyl transferase family 2</fullName>
    </submittedName>
</protein>
<dbReference type="PANTHER" id="PTHR43685">
    <property type="entry name" value="GLYCOSYLTRANSFERASE"/>
    <property type="match status" value="1"/>
</dbReference>
<dbReference type="InterPro" id="IPR029044">
    <property type="entry name" value="Nucleotide-diphossugar_trans"/>
</dbReference>
<accession>B8HRB1</accession>
<dbReference type="CAZy" id="GT2">
    <property type="family name" value="Glycosyltransferase Family 2"/>
</dbReference>
<dbReference type="OrthoDB" id="9812327at2"/>
<proteinExistence type="predicted"/>
<dbReference type="PANTHER" id="PTHR43685:SF2">
    <property type="entry name" value="GLYCOSYLTRANSFERASE 2-LIKE DOMAIN-CONTAINING PROTEIN"/>
    <property type="match status" value="1"/>
</dbReference>
<dbReference type="KEGG" id="cyn:Cyan7425_1730"/>
<dbReference type="CDD" id="cd00761">
    <property type="entry name" value="Glyco_tranf_GTA_type"/>
    <property type="match status" value="1"/>
</dbReference>
<dbReference type="STRING" id="395961.Cyan7425_1730"/>
<dbReference type="AlphaFoldDB" id="B8HRB1"/>
<gene>
    <name evidence="2" type="ordered locus">Cyan7425_1730</name>
</gene>
<dbReference type="EMBL" id="CP001344">
    <property type="protein sequence ID" value="ACL44099.1"/>
    <property type="molecule type" value="Genomic_DNA"/>
</dbReference>
<feature type="domain" description="Glycosyltransferase 2-like" evidence="1">
    <location>
        <begin position="10"/>
        <end position="186"/>
    </location>
</feature>
<name>B8HRB1_CYAP4</name>
<dbReference type="InterPro" id="IPR001173">
    <property type="entry name" value="Glyco_trans_2-like"/>
</dbReference>
<organism evidence="2">
    <name type="scientific">Cyanothece sp. (strain PCC 7425 / ATCC 29141)</name>
    <dbReference type="NCBI Taxonomy" id="395961"/>
    <lineage>
        <taxon>Bacteria</taxon>
        <taxon>Bacillati</taxon>
        <taxon>Cyanobacteriota</taxon>
        <taxon>Cyanophyceae</taxon>
        <taxon>Gomontiellales</taxon>
        <taxon>Cyanothecaceae</taxon>
        <taxon>Cyanothece</taxon>
    </lineage>
</organism>
<evidence type="ECO:0000313" key="2">
    <source>
        <dbReference type="EMBL" id="ACL44099.1"/>
    </source>
</evidence>
<dbReference type="GO" id="GO:0016740">
    <property type="term" value="F:transferase activity"/>
    <property type="evidence" value="ECO:0007669"/>
    <property type="project" value="UniProtKB-KW"/>
</dbReference>
<dbReference type="eggNOG" id="COG1216">
    <property type="taxonomic scope" value="Bacteria"/>
</dbReference>
<keyword evidence="2" id="KW-0808">Transferase</keyword>
<dbReference type="Pfam" id="PF00535">
    <property type="entry name" value="Glycos_transf_2"/>
    <property type="match status" value="1"/>
</dbReference>
<dbReference type="HOGENOM" id="CLU_025996_0_7_3"/>
<reference evidence="2" key="1">
    <citation type="submission" date="2009-01" db="EMBL/GenBank/DDBJ databases">
        <title>Complete sequence of chromosome Cyanothece sp. PCC 7425.</title>
        <authorList>
            <consortium name="US DOE Joint Genome Institute"/>
            <person name="Lucas S."/>
            <person name="Copeland A."/>
            <person name="Lapidus A."/>
            <person name="Glavina del Rio T."/>
            <person name="Dalin E."/>
            <person name="Tice H."/>
            <person name="Bruce D."/>
            <person name="Goodwin L."/>
            <person name="Pitluck S."/>
            <person name="Sims D."/>
            <person name="Meineke L."/>
            <person name="Brettin T."/>
            <person name="Detter J.C."/>
            <person name="Han C."/>
            <person name="Larimer F."/>
            <person name="Land M."/>
            <person name="Hauser L."/>
            <person name="Kyrpides N."/>
            <person name="Ovchinnikova G."/>
            <person name="Liberton M."/>
            <person name="Stoeckel J."/>
            <person name="Banerjee A."/>
            <person name="Singh A."/>
            <person name="Page L."/>
            <person name="Sato H."/>
            <person name="Zhao L."/>
            <person name="Sherman L."/>
            <person name="Pakrasi H."/>
            <person name="Richardson P."/>
        </authorList>
    </citation>
    <scope>NUCLEOTIDE SEQUENCE</scope>
    <source>
        <strain evidence="2">PCC 7425</strain>
    </source>
</reference>
<sequence>MATKSLVSGIIIFLNCEKYIEEAIASVFTQTYPHWELLLVDDGSTDGSTAIAQRYAQQYPEQVFYLEHAGHQNRGMSASRNLGIAHARGDYLAFLDADDVWLPQKLEQQLNLFQHYPEAGVVCGPTLWWYSWTGHPYHQALDAMREMNREYDRLFQPPTLLKQLLLDQARTPATCSVLIKRELLRETGGFEEEFRALYEDQAFFAKVYLKAKVYISSQHWDLYRQHSENCCVVADKTGQGTPGLLNPAHQRLLQWLEQYLLAENVQDAELIKLLSTALWAYDHPQLYYMLHPERLARIIGRALLPTQWREWLWNRYMTIKGMSLNG</sequence>
<dbReference type="InterPro" id="IPR050834">
    <property type="entry name" value="Glycosyltransf_2"/>
</dbReference>
<dbReference type="Gene3D" id="3.90.550.10">
    <property type="entry name" value="Spore Coat Polysaccharide Biosynthesis Protein SpsA, Chain A"/>
    <property type="match status" value="1"/>
</dbReference>
<evidence type="ECO:0000259" key="1">
    <source>
        <dbReference type="Pfam" id="PF00535"/>
    </source>
</evidence>